<dbReference type="AlphaFoldDB" id="A0A174PCZ7"/>
<dbReference type="EMBL" id="CZAF01000014">
    <property type="protein sequence ID" value="CUP56548.1"/>
    <property type="molecule type" value="Genomic_DNA"/>
</dbReference>
<accession>A0A174PCZ7</accession>
<proteinExistence type="predicted"/>
<evidence type="ECO:0000313" key="1">
    <source>
        <dbReference type="EMBL" id="CUP56548.1"/>
    </source>
</evidence>
<reference evidence="1 2" key="1">
    <citation type="submission" date="2015-09" db="EMBL/GenBank/DDBJ databases">
        <authorList>
            <consortium name="Pathogen Informatics"/>
        </authorList>
    </citation>
    <scope>NUCLEOTIDE SEQUENCE [LARGE SCALE GENOMIC DNA]</scope>
    <source>
        <strain evidence="1 2">2789STDY5834847</strain>
    </source>
</reference>
<organism evidence="1 2">
    <name type="scientific">Bacteroides uniformis</name>
    <dbReference type="NCBI Taxonomy" id="820"/>
    <lineage>
        <taxon>Bacteria</taxon>
        <taxon>Pseudomonadati</taxon>
        <taxon>Bacteroidota</taxon>
        <taxon>Bacteroidia</taxon>
        <taxon>Bacteroidales</taxon>
        <taxon>Bacteroidaceae</taxon>
        <taxon>Bacteroides</taxon>
    </lineage>
</organism>
<gene>
    <name evidence="1" type="ORF">ERS852462_04035</name>
</gene>
<evidence type="ECO:0000313" key="2">
    <source>
        <dbReference type="Proteomes" id="UP000095614"/>
    </source>
</evidence>
<name>A0A174PCZ7_BACUN</name>
<sequence>MASFTKVDLDRLDHYILCQLESFFFTCIQIPVYQCSFDFFKCFCGWCLNDFQMKTVVKIYVNDSNTGYFQFSFYRLGVSPSREVHLSYLLICI</sequence>
<protein>
    <submittedName>
        <fullName evidence="1">Uncharacterized protein</fullName>
    </submittedName>
</protein>
<dbReference type="Proteomes" id="UP000095614">
    <property type="component" value="Unassembled WGS sequence"/>
</dbReference>